<evidence type="ECO:0000313" key="3">
    <source>
        <dbReference type="Proteomes" id="UP001604267"/>
    </source>
</evidence>
<keyword evidence="3" id="KW-1185">Reference proteome</keyword>
<sequence>MTAEDEAEDGGALAGGMANAGSVFRRGALVERPAPRTARALHAHLLALGERGFDGAPTPVRLTPDGREQLTYVPGEVALPPFPQWAMTQDALRSVGSLLRRLHEAGAGLAVDACADWPRALADPEGGTMLCHNDVCLENVVFRDGRAVALIDFDLAAPGRPLWDVAMAARYWVPMLDPESAADLYPAGLDAPARLRVLADGYGLSPQQRAGLPAVIEQATASCRAFVAGRVAEGDALYVKALSERGGWQRWDRVQAWLREHRDRFTAALVC</sequence>
<evidence type="ECO:0000313" key="2">
    <source>
        <dbReference type="EMBL" id="MFG3014105.1"/>
    </source>
</evidence>
<dbReference type="Gene3D" id="3.90.1200.10">
    <property type="match status" value="1"/>
</dbReference>
<gene>
    <name evidence="2" type="ORF">ACGFZB_27510</name>
</gene>
<dbReference type="InterPro" id="IPR011009">
    <property type="entry name" value="Kinase-like_dom_sf"/>
</dbReference>
<accession>A0ABW7BEI6</accession>
<proteinExistence type="predicted"/>
<dbReference type="Proteomes" id="UP001604267">
    <property type="component" value="Unassembled WGS sequence"/>
</dbReference>
<feature type="domain" description="Aminoglycoside phosphotransferase" evidence="1">
    <location>
        <begin position="115"/>
        <end position="197"/>
    </location>
</feature>
<evidence type="ECO:0000259" key="1">
    <source>
        <dbReference type="Pfam" id="PF01636"/>
    </source>
</evidence>
<dbReference type="SUPFAM" id="SSF56112">
    <property type="entry name" value="Protein kinase-like (PK-like)"/>
    <property type="match status" value="1"/>
</dbReference>
<name>A0ABW7BEI6_9ACTN</name>
<comment type="caution">
    <text evidence="2">The sequence shown here is derived from an EMBL/GenBank/DDBJ whole genome shotgun (WGS) entry which is preliminary data.</text>
</comment>
<protein>
    <submittedName>
        <fullName evidence="2">Phosphotransferase</fullName>
    </submittedName>
</protein>
<dbReference type="InterPro" id="IPR002575">
    <property type="entry name" value="Aminoglycoside_PTrfase"/>
</dbReference>
<dbReference type="RefSeq" id="WP_392820404.1">
    <property type="nucleotide sequence ID" value="NZ_JBICYV010000014.1"/>
</dbReference>
<dbReference type="Pfam" id="PF01636">
    <property type="entry name" value="APH"/>
    <property type="match status" value="1"/>
</dbReference>
<organism evidence="2 3">
    <name type="scientific">Streptomyces cinerochromogenes</name>
    <dbReference type="NCBI Taxonomy" id="66422"/>
    <lineage>
        <taxon>Bacteria</taxon>
        <taxon>Bacillati</taxon>
        <taxon>Actinomycetota</taxon>
        <taxon>Actinomycetes</taxon>
        <taxon>Kitasatosporales</taxon>
        <taxon>Streptomycetaceae</taxon>
        <taxon>Streptomyces</taxon>
    </lineage>
</organism>
<dbReference type="EMBL" id="JBICYV010000014">
    <property type="protein sequence ID" value="MFG3014105.1"/>
    <property type="molecule type" value="Genomic_DNA"/>
</dbReference>
<reference evidence="2 3" key="1">
    <citation type="submission" date="2024-10" db="EMBL/GenBank/DDBJ databases">
        <title>The Natural Products Discovery Center: Release of the First 8490 Sequenced Strains for Exploring Actinobacteria Biosynthetic Diversity.</title>
        <authorList>
            <person name="Kalkreuter E."/>
            <person name="Kautsar S.A."/>
            <person name="Yang D."/>
            <person name="Bader C.D."/>
            <person name="Teijaro C.N."/>
            <person name="Fluegel L."/>
            <person name="Davis C.M."/>
            <person name="Simpson J.R."/>
            <person name="Lauterbach L."/>
            <person name="Steele A.D."/>
            <person name="Gui C."/>
            <person name="Meng S."/>
            <person name="Li G."/>
            <person name="Viehrig K."/>
            <person name="Ye F."/>
            <person name="Su P."/>
            <person name="Kiefer A.F."/>
            <person name="Nichols A."/>
            <person name="Cepeda A.J."/>
            <person name="Yan W."/>
            <person name="Fan B."/>
            <person name="Jiang Y."/>
            <person name="Adhikari A."/>
            <person name="Zheng C.-J."/>
            <person name="Schuster L."/>
            <person name="Cowan T.M."/>
            <person name="Smanski M.J."/>
            <person name="Chevrette M.G."/>
            <person name="De Carvalho L.P.S."/>
            <person name="Shen B."/>
        </authorList>
    </citation>
    <scope>NUCLEOTIDE SEQUENCE [LARGE SCALE GENOMIC DNA]</scope>
    <source>
        <strain evidence="2 3">NPDC048320</strain>
    </source>
</reference>